<protein>
    <recommendedName>
        <fullName evidence="4">LPXTG cell wall anchor domain-containing protein</fullName>
    </recommendedName>
</protein>
<evidence type="ECO:0000313" key="3">
    <source>
        <dbReference type="Proteomes" id="UP000541352"/>
    </source>
</evidence>
<comment type="caution">
    <text evidence="2">The sequence shown here is derived from an EMBL/GenBank/DDBJ whole genome shotgun (WGS) entry which is preliminary data.</text>
</comment>
<dbReference type="Proteomes" id="UP000541352">
    <property type="component" value="Unassembled WGS sequence"/>
</dbReference>
<evidence type="ECO:0000313" key="2">
    <source>
        <dbReference type="EMBL" id="MBB3836987.1"/>
    </source>
</evidence>
<feature type="transmembrane region" description="Helical" evidence="1">
    <location>
        <begin position="36"/>
        <end position="56"/>
    </location>
</feature>
<gene>
    <name evidence="2" type="ORF">FHS57_000969</name>
</gene>
<name>A0A7W6EP51_9BACT</name>
<keyword evidence="3" id="KW-1185">Reference proteome</keyword>
<organism evidence="2 3">
    <name type="scientific">Runella defluvii</name>
    <dbReference type="NCBI Taxonomy" id="370973"/>
    <lineage>
        <taxon>Bacteria</taxon>
        <taxon>Pseudomonadati</taxon>
        <taxon>Bacteroidota</taxon>
        <taxon>Cytophagia</taxon>
        <taxon>Cytophagales</taxon>
        <taxon>Spirosomataceae</taxon>
        <taxon>Runella</taxon>
    </lineage>
</organism>
<proteinExistence type="predicted"/>
<evidence type="ECO:0008006" key="4">
    <source>
        <dbReference type="Google" id="ProtNLM"/>
    </source>
</evidence>
<dbReference type="EMBL" id="JACIBY010000001">
    <property type="protein sequence ID" value="MBB3836987.1"/>
    <property type="molecule type" value="Genomic_DNA"/>
</dbReference>
<keyword evidence="1" id="KW-0472">Membrane</keyword>
<evidence type="ECO:0000256" key="1">
    <source>
        <dbReference type="SAM" id="Phobius"/>
    </source>
</evidence>
<reference evidence="2 3" key="1">
    <citation type="submission" date="2020-08" db="EMBL/GenBank/DDBJ databases">
        <title>Genomic Encyclopedia of Type Strains, Phase IV (KMG-IV): sequencing the most valuable type-strain genomes for metagenomic binning, comparative biology and taxonomic classification.</title>
        <authorList>
            <person name="Goeker M."/>
        </authorList>
    </citation>
    <scope>NUCLEOTIDE SEQUENCE [LARGE SCALE GENOMIC DNA]</scope>
    <source>
        <strain evidence="2 3">DSM 17976</strain>
    </source>
</reference>
<keyword evidence="1" id="KW-1133">Transmembrane helix</keyword>
<dbReference type="AlphaFoldDB" id="A0A7W6EP51"/>
<keyword evidence="1" id="KW-0812">Transmembrane</keyword>
<accession>A0A7W6EP51</accession>
<sequence>MIPQTSFPQIQQEYSFLLSAKPFQAPAPSKPSDSNWSTWFFILLTLFGLVGVVYWWQKKKADWLLD</sequence>